<proteinExistence type="predicted"/>
<name>A0A2J4QQI4_9ENTR</name>
<comment type="caution">
    <text evidence="2">The sequence shown here is derived from an EMBL/GenBank/DDBJ whole genome shotgun (WGS) entry which is preliminary data.</text>
</comment>
<dbReference type="EMBL" id="PIDS01000777">
    <property type="protein sequence ID" value="PLL33300.1"/>
    <property type="molecule type" value="Genomic_DNA"/>
</dbReference>
<sequence length="47" mass="5199">MNIFAEAARLEEQNRPFALAQIVESRGSTPRHSAQMLIREDGSIVGT</sequence>
<dbReference type="Pfam" id="PF02625">
    <property type="entry name" value="XdhC_CoxI"/>
    <property type="match status" value="1"/>
</dbReference>
<protein>
    <submittedName>
        <fullName evidence="2">XshC-Cox1-family protein</fullName>
    </submittedName>
</protein>
<reference evidence="2 3" key="2">
    <citation type="submission" date="2018-01" db="EMBL/GenBank/DDBJ databases">
        <title>Genomic study of Klebsiella pneumoniae.</title>
        <authorList>
            <person name="Yang Y."/>
            <person name="Bicalho R."/>
        </authorList>
    </citation>
    <scope>NUCLEOTIDE SEQUENCE [LARGE SCALE GENOMIC DNA]</scope>
    <source>
        <strain evidence="2 3">A11</strain>
    </source>
</reference>
<dbReference type="PANTHER" id="PTHR30388">
    <property type="entry name" value="ALDEHYDE OXIDOREDUCTASE MOLYBDENUM COFACTOR ASSEMBLY PROTEIN"/>
    <property type="match status" value="1"/>
</dbReference>
<evidence type="ECO:0000259" key="1">
    <source>
        <dbReference type="Pfam" id="PF02625"/>
    </source>
</evidence>
<evidence type="ECO:0000313" key="3">
    <source>
        <dbReference type="Proteomes" id="UP000234505"/>
    </source>
</evidence>
<feature type="domain" description="XdhC- CoxI" evidence="1">
    <location>
        <begin position="12"/>
        <end position="47"/>
    </location>
</feature>
<evidence type="ECO:0000313" key="2">
    <source>
        <dbReference type="EMBL" id="PLL33300.1"/>
    </source>
</evidence>
<feature type="non-terminal residue" evidence="2">
    <location>
        <position position="47"/>
    </location>
</feature>
<gene>
    <name evidence="2" type="ORF">CWN50_20425</name>
</gene>
<dbReference type="AlphaFoldDB" id="A0A2J4QQI4"/>
<dbReference type="InterPro" id="IPR052698">
    <property type="entry name" value="MoCofactor_Util/Proc"/>
</dbReference>
<dbReference type="PANTHER" id="PTHR30388:SF6">
    <property type="entry name" value="XANTHINE DEHYDROGENASE SUBUNIT A-RELATED"/>
    <property type="match status" value="1"/>
</dbReference>
<organism evidence="2 3">
    <name type="scientific">Klebsiella michiganensis</name>
    <dbReference type="NCBI Taxonomy" id="1134687"/>
    <lineage>
        <taxon>Bacteria</taxon>
        <taxon>Pseudomonadati</taxon>
        <taxon>Pseudomonadota</taxon>
        <taxon>Gammaproteobacteria</taxon>
        <taxon>Enterobacterales</taxon>
        <taxon>Enterobacteriaceae</taxon>
        <taxon>Klebsiella/Raoultella group</taxon>
        <taxon>Klebsiella</taxon>
    </lineage>
</organism>
<dbReference type="Proteomes" id="UP000234505">
    <property type="component" value="Unassembled WGS sequence"/>
</dbReference>
<accession>A0A2J4QQI4</accession>
<reference evidence="2 3" key="1">
    <citation type="submission" date="2017-11" db="EMBL/GenBank/DDBJ databases">
        <authorList>
            <person name="Han C.G."/>
        </authorList>
    </citation>
    <scope>NUCLEOTIDE SEQUENCE [LARGE SCALE GENOMIC DNA]</scope>
    <source>
        <strain evidence="2 3">A11</strain>
    </source>
</reference>
<dbReference type="InterPro" id="IPR003777">
    <property type="entry name" value="XdhC_CoxI"/>
</dbReference>